<dbReference type="EMBL" id="RSCJ01000016">
    <property type="protein sequence ID" value="RUR77914.1"/>
    <property type="molecule type" value="Genomic_DNA"/>
</dbReference>
<keyword evidence="1" id="KW-0805">Transcription regulation</keyword>
<dbReference type="STRING" id="211165.GCA_000317285_06347"/>
<keyword evidence="7" id="KW-1185">Reference proteome</keyword>
<evidence type="ECO:0000259" key="4">
    <source>
        <dbReference type="PROSITE" id="PS50042"/>
    </source>
</evidence>
<dbReference type="PANTHER" id="PTHR24567">
    <property type="entry name" value="CRP FAMILY TRANSCRIPTIONAL REGULATORY PROTEIN"/>
    <property type="match status" value="1"/>
</dbReference>
<dbReference type="Pfam" id="PF00027">
    <property type="entry name" value="cNMP_binding"/>
    <property type="match status" value="1"/>
</dbReference>
<evidence type="ECO:0000256" key="3">
    <source>
        <dbReference type="ARBA" id="ARBA00023163"/>
    </source>
</evidence>
<dbReference type="Pfam" id="PF13545">
    <property type="entry name" value="HTH_Crp_2"/>
    <property type="match status" value="1"/>
</dbReference>
<comment type="caution">
    <text evidence="6">The sequence shown here is derived from an EMBL/GenBank/DDBJ whole genome shotgun (WGS) entry which is preliminary data.</text>
</comment>
<reference evidence="6 7" key="1">
    <citation type="journal article" date="2019" name="Genome Biol. Evol.">
        <title>Day and night: Metabolic profiles and evolutionary relationships of six axenic non-marine cyanobacteria.</title>
        <authorList>
            <person name="Will S.E."/>
            <person name="Henke P."/>
            <person name="Boedeker C."/>
            <person name="Huang S."/>
            <person name="Brinkmann H."/>
            <person name="Rohde M."/>
            <person name="Jarek M."/>
            <person name="Friedl T."/>
            <person name="Seufert S."/>
            <person name="Schumacher M."/>
            <person name="Overmann J."/>
            <person name="Neumann-Schaal M."/>
            <person name="Petersen J."/>
        </authorList>
    </citation>
    <scope>NUCLEOTIDE SEQUENCE [LARGE SCALE GENOMIC DNA]</scope>
    <source>
        <strain evidence="6 7">PCC 6912</strain>
    </source>
</reference>
<dbReference type="AlphaFoldDB" id="A0A3S1A228"/>
<dbReference type="SUPFAM" id="SSF46785">
    <property type="entry name" value="Winged helix' DNA-binding domain"/>
    <property type="match status" value="1"/>
</dbReference>
<dbReference type="PANTHER" id="PTHR24567:SF74">
    <property type="entry name" value="HTH-TYPE TRANSCRIPTIONAL REGULATOR ARCR"/>
    <property type="match status" value="1"/>
</dbReference>
<organism evidence="6 7">
    <name type="scientific">Chlorogloeopsis fritschii PCC 6912</name>
    <dbReference type="NCBI Taxonomy" id="211165"/>
    <lineage>
        <taxon>Bacteria</taxon>
        <taxon>Bacillati</taxon>
        <taxon>Cyanobacteriota</taxon>
        <taxon>Cyanophyceae</taxon>
        <taxon>Nostocales</taxon>
        <taxon>Chlorogloeopsidaceae</taxon>
        <taxon>Chlorogloeopsis</taxon>
    </lineage>
</organism>
<feature type="domain" description="HTH crp-type" evidence="5">
    <location>
        <begin position="134"/>
        <end position="202"/>
    </location>
</feature>
<evidence type="ECO:0000313" key="6">
    <source>
        <dbReference type="EMBL" id="RUR77914.1"/>
    </source>
</evidence>
<dbReference type="GO" id="GO:0003677">
    <property type="term" value="F:DNA binding"/>
    <property type="evidence" value="ECO:0007669"/>
    <property type="project" value="UniProtKB-KW"/>
</dbReference>
<protein>
    <submittedName>
        <fullName evidence="6">Crp/Fnr family transcriptional regulator</fullName>
    </submittedName>
</protein>
<dbReference type="CDD" id="cd00038">
    <property type="entry name" value="CAP_ED"/>
    <property type="match status" value="1"/>
</dbReference>
<dbReference type="InterPro" id="IPR014710">
    <property type="entry name" value="RmlC-like_jellyroll"/>
</dbReference>
<dbReference type="InterPro" id="IPR012318">
    <property type="entry name" value="HTH_CRP"/>
</dbReference>
<dbReference type="InterPro" id="IPR036390">
    <property type="entry name" value="WH_DNA-bd_sf"/>
</dbReference>
<keyword evidence="2" id="KW-0238">DNA-binding</keyword>
<dbReference type="GO" id="GO:0005829">
    <property type="term" value="C:cytosol"/>
    <property type="evidence" value="ECO:0007669"/>
    <property type="project" value="TreeGrafter"/>
</dbReference>
<evidence type="ECO:0000259" key="5">
    <source>
        <dbReference type="PROSITE" id="PS51063"/>
    </source>
</evidence>
<dbReference type="Proteomes" id="UP000268857">
    <property type="component" value="Unassembled WGS sequence"/>
</dbReference>
<dbReference type="OrthoDB" id="571714at2"/>
<dbReference type="SUPFAM" id="SSF51206">
    <property type="entry name" value="cAMP-binding domain-like"/>
    <property type="match status" value="1"/>
</dbReference>
<keyword evidence="3" id="KW-0804">Transcription</keyword>
<dbReference type="PROSITE" id="PS51063">
    <property type="entry name" value="HTH_CRP_2"/>
    <property type="match status" value="1"/>
</dbReference>
<proteinExistence type="predicted"/>
<dbReference type="InterPro" id="IPR000595">
    <property type="entry name" value="cNMP-bd_dom"/>
</dbReference>
<dbReference type="InterPro" id="IPR018490">
    <property type="entry name" value="cNMP-bd_dom_sf"/>
</dbReference>
<dbReference type="PROSITE" id="PS50042">
    <property type="entry name" value="CNMP_BINDING_3"/>
    <property type="match status" value="1"/>
</dbReference>
<dbReference type="GO" id="GO:0003700">
    <property type="term" value="F:DNA-binding transcription factor activity"/>
    <property type="evidence" value="ECO:0007669"/>
    <property type="project" value="TreeGrafter"/>
</dbReference>
<dbReference type="InterPro" id="IPR050397">
    <property type="entry name" value="Env_Response_Regulators"/>
</dbReference>
<dbReference type="SMART" id="SM00419">
    <property type="entry name" value="HTH_CRP"/>
    <property type="match status" value="1"/>
</dbReference>
<sequence>MDLLTLESLPPQLRQLISYRELEPGEALFQQGDEAIAFFVVETGRLRLVRYSSDGKEVTFQITRSGESLAEIALFSNNYPCAAVAELSSRVIVYPKQPLLSALRNYPDLAEDFMAMLIGKIHDLKVRLELRHIRAAHERVLRYLRYIADPSEQTVVTFDRPLKDIAADIGLTPETLSRALARLEREGKIRRTRLQILLQNSSAA</sequence>
<gene>
    <name evidence="6" type="ORF">PCC6912_37950</name>
</gene>
<dbReference type="Gene3D" id="2.60.120.10">
    <property type="entry name" value="Jelly Rolls"/>
    <property type="match status" value="1"/>
</dbReference>
<accession>A0A3S1A228</accession>
<feature type="domain" description="Cyclic nucleotide-binding" evidence="4">
    <location>
        <begin position="19"/>
        <end position="83"/>
    </location>
</feature>
<evidence type="ECO:0000313" key="7">
    <source>
        <dbReference type="Proteomes" id="UP000268857"/>
    </source>
</evidence>
<dbReference type="SMART" id="SM00100">
    <property type="entry name" value="cNMP"/>
    <property type="match status" value="1"/>
</dbReference>
<dbReference type="RefSeq" id="WP_016876580.1">
    <property type="nucleotide sequence ID" value="NZ_AJLN01000145.1"/>
</dbReference>
<name>A0A3S1A228_CHLFR</name>
<evidence type="ECO:0000256" key="2">
    <source>
        <dbReference type="ARBA" id="ARBA00023125"/>
    </source>
</evidence>
<evidence type="ECO:0000256" key="1">
    <source>
        <dbReference type="ARBA" id="ARBA00023015"/>
    </source>
</evidence>